<dbReference type="EC" id="7.2.4.2" evidence="16"/>
<evidence type="ECO:0000256" key="4">
    <source>
        <dbReference type="ARBA" id="ARBA00005844"/>
    </source>
</evidence>
<keyword evidence="6 16" id="KW-0813">Transport</keyword>
<organism evidence="18 19">
    <name type="scientific">Alkalimonas collagenimarina</name>
    <dbReference type="NCBI Taxonomy" id="400390"/>
    <lineage>
        <taxon>Bacteria</taxon>
        <taxon>Pseudomonadati</taxon>
        <taxon>Pseudomonadota</taxon>
        <taxon>Gammaproteobacteria</taxon>
        <taxon>Alkalimonas</taxon>
    </lineage>
</organism>
<evidence type="ECO:0000256" key="9">
    <source>
        <dbReference type="ARBA" id="ARBA00022967"/>
    </source>
</evidence>
<evidence type="ECO:0000313" key="18">
    <source>
        <dbReference type="EMBL" id="MDP4535526.1"/>
    </source>
</evidence>
<evidence type="ECO:0000256" key="3">
    <source>
        <dbReference type="ARBA" id="ARBA00004162"/>
    </source>
</evidence>
<evidence type="ECO:0000256" key="10">
    <source>
        <dbReference type="ARBA" id="ARBA00022989"/>
    </source>
</evidence>
<comment type="caution">
    <text evidence="18">The sequence shown here is derived from an EMBL/GenBank/DDBJ whole genome shotgun (WGS) entry which is preliminary data.</text>
</comment>
<feature type="transmembrane region" description="Helical" evidence="16 17">
    <location>
        <begin position="12"/>
        <end position="31"/>
    </location>
</feature>
<dbReference type="EMBL" id="JAUZVZ010000005">
    <property type="protein sequence ID" value="MDP4535526.1"/>
    <property type="molecule type" value="Genomic_DNA"/>
</dbReference>
<name>A0ABT9GWV2_9GAMM</name>
<protein>
    <recommendedName>
        <fullName evidence="16">Probable oxaloacetate decarboxylase gamma chain</fullName>
        <ecNumber evidence="16">7.2.4.2</ecNumber>
    </recommendedName>
</protein>
<comment type="similarity">
    <text evidence="4 16 17">Belongs to the OadG family.</text>
</comment>
<comment type="subcellular location">
    <subcellularLocation>
        <location evidence="3 16 17">Cell membrane</location>
        <topology evidence="3 16 17">Single-pass membrane protein</topology>
    </subcellularLocation>
</comment>
<evidence type="ECO:0000256" key="8">
    <source>
        <dbReference type="ARBA" id="ARBA00022692"/>
    </source>
</evidence>
<evidence type="ECO:0000256" key="17">
    <source>
        <dbReference type="RuleBase" id="RU004278"/>
    </source>
</evidence>
<dbReference type="RefSeq" id="WP_305892791.1">
    <property type="nucleotide sequence ID" value="NZ_JAUZVZ010000005.1"/>
</dbReference>
<keyword evidence="11 16" id="KW-0915">Sodium</keyword>
<dbReference type="Proteomes" id="UP001231616">
    <property type="component" value="Unassembled WGS sequence"/>
</dbReference>
<keyword evidence="19" id="KW-1185">Reference proteome</keyword>
<dbReference type="InterPro" id="IPR005899">
    <property type="entry name" value="Na_pump_deCOase"/>
</dbReference>
<accession>A0ABT9GWV2</accession>
<dbReference type="NCBIfam" id="TIGR01195">
    <property type="entry name" value="oadG_fam"/>
    <property type="match status" value="1"/>
</dbReference>
<dbReference type="InterPro" id="IPR023424">
    <property type="entry name" value="OadG"/>
</dbReference>
<comment type="catalytic activity">
    <reaction evidence="15 16 17">
        <text>oxaloacetate + 2 Na(+)(in) + H(+) = pyruvate + 2 Na(+)(out) + CO2</text>
        <dbReference type="Rhea" id="RHEA:57724"/>
        <dbReference type="ChEBI" id="CHEBI:15361"/>
        <dbReference type="ChEBI" id="CHEBI:15378"/>
        <dbReference type="ChEBI" id="CHEBI:16452"/>
        <dbReference type="ChEBI" id="CHEBI:16526"/>
        <dbReference type="ChEBI" id="CHEBI:29101"/>
        <dbReference type="EC" id="7.2.4.2"/>
    </reaction>
</comment>
<comment type="cofactor">
    <cofactor evidence="1 16 17">
        <name>Na(+)</name>
        <dbReference type="ChEBI" id="CHEBI:29101"/>
    </cofactor>
</comment>
<dbReference type="Pfam" id="PF04277">
    <property type="entry name" value="OAD_gamma"/>
    <property type="match status" value="1"/>
</dbReference>
<comment type="subunit">
    <text evidence="5 16">Heterotrimer of an alpha, a beta and a gamma subunit.</text>
</comment>
<keyword evidence="14 16" id="KW-0739">Sodium transport</keyword>
<dbReference type="HAMAP" id="MF_00404">
    <property type="entry name" value="OadG"/>
    <property type="match status" value="1"/>
</dbReference>
<keyword evidence="10 16" id="KW-1133">Transmembrane helix</keyword>
<evidence type="ECO:0000256" key="13">
    <source>
        <dbReference type="ARBA" id="ARBA00023136"/>
    </source>
</evidence>
<evidence type="ECO:0000256" key="5">
    <source>
        <dbReference type="ARBA" id="ARBA00011869"/>
    </source>
</evidence>
<evidence type="ECO:0000256" key="14">
    <source>
        <dbReference type="ARBA" id="ARBA00023201"/>
    </source>
</evidence>
<evidence type="ECO:0000256" key="12">
    <source>
        <dbReference type="ARBA" id="ARBA00023065"/>
    </source>
</evidence>
<comment type="function">
    <text evidence="2 16 17">Catalyzes the decarboxylation of oxaloacetate coupled to Na(+) translocation.</text>
</comment>
<reference evidence="18 19" key="1">
    <citation type="submission" date="2023-08" db="EMBL/GenBank/DDBJ databases">
        <authorList>
            <person name="Joshi A."/>
            <person name="Thite S."/>
        </authorList>
    </citation>
    <scope>NUCLEOTIDE SEQUENCE [LARGE SCALE GENOMIC DNA]</scope>
    <source>
        <strain evidence="18 19">AC40</strain>
    </source>
</reference>
<evidence type="ECO:0000256" key="15">
    <source>
        <dbReference type="ARBA" id="ARBA00048176"/>
    </source>
</evidence>
<evidence type="ECO:0000256" key="2">
    <source>
        <dbReference type="ARBA" id="ARBA00003002"/>
    </source>
</evidence>
<evidence type="ECO:0000256" key="1">
    <source>
        <dbReference type="ARBA" id="ARBA00001959"/>
    </source>
</evidence>
<evidence type="ECO:0000256" key="11">
    <source>
        <dbReference type="ARBA" id="ARBA00023053"/>
    </source>
</evidence>
<proteinExistence type="inferred from homology"/>
<keyword evidence="12 16" id="KW-0406">Ion transport</keyword>
<keyword evidence="9 16" id="KW-1278">Translocase</keyword>
<keyword evidence="7 16" id="KW-1003">Cell membrane</keyword>
<evidence type="ECO:0000256" key="16">
    <source>
        <dbReference type="HAMAP-Rule" id="MF_00404"/>
    </source>
</evidence>
<evidence type="ECO:0000256" key="7">
    <source>
        <dbReference type="ARBA" id="ARBA00022475"/>
    </source>
</evidence>
<sequence length="80" mass="8891">MVTDMLTDAVELMAIGMVTVFVFLSILVLLVQLMTMSVRRFFPTKKVSSSTVEVVESDVISPRIVAAITAAVHQHRQQQQ</sequence>
<keyword evidence="8 16" id="KW-0812">Transmembrane</keyword>
<evidence type="ECO:0000256" key="6">
    <source>
        <dbReference type="ARBA" id="ARBA00022448"/>
    </source>
</evidence>
<gene>
    <name evidence="16" type="primary">oadG</name>
    <name evidence="18" type="ORF">Q3O60_04900</name>
</gene>
<keyword evidence="13 16" id="KW-0472">Membrane</keyword>
<evidence type="ECO:0000313" key="19">
    <source>
        <dbReference type="Proteomes" id="UP001231616"/>
    </source>
</evidence>